<keyword evidence="2" id="KW-0479">Metal-binding</keyword>
<dbReference type="GO" id="GO:0046872">
    <property type="term" value="F:metal ion binding"/>
    <property type="evidence" value="ECO:0007669"/>
    <property type="project" value="UniProtKB-KW"/>
</dbReference>
<dbReference type="InterPro" id="IPR006186">
    <property type="entry name" value="Ser/Thr-sp_prot-phosphatase"/>
</dbReference>
<evidence type="ECO:0000256" key="4">
    <source>
        <dbReference type="ARBA" id="ARBA00023211"/>
    </source>
</evidence>
<dbReference type="PANTHER" id="PTHR45619">
    <property type="entry name" value="SERINE/THREONINE-PROTEIN PHOSPHATASE PP2A-RELATED"/>
    <property type="match status" value="1"/>
</dbReference>
<dbReference type="InterPro" id="IPR004843">
    <property type="entry name" value="Calcineurin-like_PHP"/>
</dbReference>
<evidence type="ECO:0000256" key="3">
    <source>
        <dbReference type="ARBA" id="ARBA00022801"/>
    </source>
</evidence>
<dbReference type="InterPro" id="IPR047129">
    <property type="entry name" value="PPA2-like"/>
</dbReference>
<organism evidence="8">
    <name type="scientific">Cacopsylla melanoneura</name>
    <dbReference type="NCBI Taxonomy" id="428564"/>
    <lineage>
        <taxon>Eukaryota</taxon>
        <taxon>Metazoa</taxon>
        <taxon>Ecdysozoa</taxon>
        <taxon>Arthropoda</taxon>
        <taxon>Hexapoda</taxon>
        <taxon>Insecta</taxon>
        <taxon>Pterygota</taxon>
        <taxon>Neoptera</taxon>
        <taxon>Paraneoptera</taxon>
        <taxon>Hemiptera</taxon>
        <taxon>Sternorrhyncha</taxon>
        <taxon>Psylloidea</taxon>
        <taxon>Psyllidae</taxon>
        <taxon>Psyllinae</taxon>
        <taxon>Cacopsylla</taxon>
    </lineage>
</organism>
<dbReference type="PRINTS" id="PR00114">
    <property type="entry name" value="STPHPHTASE"/>
</dbReference>
<sequence length="246" mass="27913">MGGNVGHEKYLFLGDYVDRGMHSVECISLLFAYKVKYPHYVYLLRGNHESRSITKVYGFYDECLSKYGSVNVWKFFTDAFDDLPLCGLIDRKILCMHGGLGINAIGIDEINKLERVKEVPYRGLMTDLLWSDPDDDTDQWKASNRGAGIIFGPGITKLFTHINDVDYICRAHQVARNGYEWCQDKLCLTLFSAANYCNECRNLGAIMKLDRGSTTFRQFEGQTYPTSPGTGDTGSELTTFNTSYYQ</sequence>
<proteinExistence type="inferred from homology"/>
<evidence type="ECO:0000256" key="1">
    <source>
        <dbReference type="ARBA" id="ARBA00001936"/>
    </source>
</evidence>
<dbReference type="AlphaFoldDB" id="A0A8D8W6G3"/>
<name>A0A8D8W6G3_9HEMI</name>
<dbReference type="Gene3D" id="3.60.21.10">
    <property type="match status" value="1"/>
</dbReference>
<feature type="domain" description="Serine/threonine specific protein phosphatases" evidence="7">
    <location>
        <begin position="44"/>
        <end position="49"/>
    </location>
</feature>
<dbReference type="PROSITE" id="PS00125">
    <property type="entry name" value="SER_THR_PHOSPHATASE"/>
    <property type="match status" value="1"/>
</dbReference>
<evidence type="ECO:0000256" key="6">
    <source>
        <dbReference type="SAM" id="MobiDB-lite"/>
    </source>
</evidence>
<dbReference type="GO" id="GO:0004722">
    <property type="term" value="F:protein serine/threonine phosphatase activity"/>
    <property type="evidence" value="ECO:0007669"/>
    <property type="project" value="UniProtKB-EC"/>
</dbReference>
<dbReference type="InterPro" id="IPR029052">
    <property type="entry name" value="Metallo-depent_PP-like"/>
</dbReference>
<evidence type="ECO:0000256" key="5">
    <source>
        <dbReference type="RuleBase" id="RU004273"/>
    </source>
</evidence>
<evidence type="ECO:0000256" key="2">
    <source>
        <dbReference type="ARBA" id="ARBA00022723"/>
    </source>
</evidence>
<comment type="catalytic activity">
    <reaction evidence="5">
        <text>O-phospho-L-threonyl-[protein] + H2O = L-threonyl-[protein] + phosphate</text>
        <dbReference type="Rhea" id="RHEA:47004"/>
        <dbReference type="Rhea" id="RHEA-COMP:11060"/>
        <dbReference type="Rhea" id="RHEA-COMP:11605"/>
        <dbReference type="ChEBI" id="CHEBI:15377"/>
        <dbReference type="ChEBI" id="CHEBI:30013"/>
        <dbReference type="ChEBI" id="CHEBI:43474"/>
        <dbReference type="ChEBI" id="CHEBI:61977"/>
        <dbReference type="EC" id="3.1.3.16"/>
    </reaction>
</comment>
<comment type="similarity">
    <text evidence="5">Belongs to the PPP phosphatase family.</text>
</comment>
<keyword evidence="3 5" id="KW-0378">Hydrolase</keyword>
<keyword evidence="4" id="KW-0464">Manganese</keyword>
<dbReference type="SUPFAM" id="SSF56300">
    <property type="entry name" value="Metallo-dependent phosphatases"/>
    <property type="match status" value="1"/>
</dbReference>
<protein>
    <recommendedName>
        <fullName evidence="5">Serine/threonine-protein phosphatase</fullName>
        <ecNumber evidence="5">3.1.3.16</ecNumber>
    </recommendedName>
</protein>
<dbReference type="SMART" id="SM00156">
    <property type="entry name" value="PP2Ac"/>
    <property type="match status" value="1"/>
</dbReference>
<dbReference type="Pfam" id="PF00149">
    <property type="entry name" value="Metallophos"/>
    <property type="match status" value="1"/>
</dbReference>
<reference evidence="8" key="1">
    <citation type="submission" date="2021-05" db="EMBL/GenBank/DDBJ databases">
        <authorList>
            <person name="Alioto T."/>
            <person name="Alioto T."/>
            <person name="Gomez Garrido J."/>
        </authorList>
    </citation>
    <scope>NUCLEOTIDE SEQUENCE</scope>
</reference>
<comment type="cofactor">
    <cofactor evidence="1">
        <name>Mn(2+)</name>
        <dbReference type="ChEBI" id="CHEBI:29035"/>
    </cofactor>
</comment>
<dbReference type="EC" id="3.1.3.16" evidence="5"/>
<feature type="region of interest" description="Disordered" evidence="6">
    <location>
        <begin position="222"/>
        <end position="246"/>
    </location>
</feature>
<evidence type="ECO:0000259" key="7">
    <source>
        <dbReference type="PROSITE" id="PS00125"/>
    </source>
</evidence>
<evidence type="ECO:0000313" key="8">
    <source>
        <dbReference type="EMBL" id="CAG6646745.1"/>
    </source>
</evidence>
<dbReference type="EMBL" id="HBUF01143534">
    <property type="protein sequence ID" value="CAG6646745.1"/>
    <property type="molecule type" value="Transcribed_RNA"/>
</dbReference>
<accession>A0A8D8W6G3</accession>